<dbReference type="InterPro" id="IPR036108">
    <property type="entry name" value="4pyrrol_syn_uPrphyn_synt_sf"/>
</dbReference>
<name>Q2J3D5_RHOP2</name>
<dbReference type="GO" id="GO:0006782">
    <property type="term" value="P:protoporphyrinogen IX biosynthetic process"/>
    <property type="evidence" value="ECO:0007669"/>
    <property type="project" value="UniProtKB-UniRule"/>
</dbReference>
<sequence>MPAAATAPVSLSQARTSGVALLVTRPQPDNDATAAALRAKGYDVLLAPMLRFEPAPFPDDQDTDYTGVIVTSANALRAIADQPGFARLLKLPLFAVGKHTARAARDAGFKDVIVAEGDAARLRLKVADSVKGKKKAAGALLYLAGADLSRDLAGELREDGFHVVMQTTYRMLPVQTLPATICDEFAANRIEAVLHYSRRSARAFIDATRASGIEISALAIPQCCLSDSVSDVVREAGATQVMVARTPDEKALFEALDRAVGAPAR</sequence>
<proteinExistence type="inferred from homology"/>
<protein>
    <recommendedName>
        <fullName evidence="7 9">Uroporphyrinogen-III synthase</fullName>
        <ecNumber evidence="3 9">4.2.1.75</ecNumber>
    </recommendedName>
</protein>
<keyword evidence="12" id="KW-1185">Reference proteome</keyword>
<evidence type="ECO:0000256" key="7">
    <source>
        <dbReference type="ARBA" id="ARBA00040167"/>
    </source>
</evidence>
<evidence type="ECO:0000313" key="12">
    <source>
        <dbReference type="Proteomes" id="UP000008809"/>
    </source>
</evidence>
<dbReference type="InterPro" id="IPR039793">
    <property type="entry name" value="UROS/Hem4"/>
</dbReference>
<evidence type="ECO:0000256" key="3">
    <source>
        <dbReference type="ARBA" id="ARBA00013109"/>
    </source>
</evidence>
<reference evidence="11 12" key="1">
    <citation type="submission" date="2006-01" db="EMBL/GenBank/DDBJ databases">
        <title>Complete sequence of Rhodopseudomonas palustris HaA2.</title>
        <authorList>
            <consortium name="US DOE Joint Genome Institute"/>
            <person name="Copeland A."/>
            <person name="Lucas S."/>
            <person name="Lapidus A."/>
            <person name="Barry K."/>
            <person name="Detter J.C."/>
            <person name="Glavina T."/>
            <person name="Hammon N."/>
            <person name="Israni S."/>
            <person name="Pitluck S."/>
            <person name="Chain P."/>
            <person name="Malfatti S."/>
            <person name="Shin M."/>
            <person name="Vergez L."/>
            <person name="Schmutz J."/>
            <person name="Larimer F."/>
            <person name="Land M."/>
            <person name="Hauser L."/>
            <person name="Pelletier D.A."/>
            <person name="Kyrpides N."/>
            <person name="Anderson I."/>
            <person name="Oda Y."/>
            <person name="Harwood C.S."/>
            <person name="Richardson P."/>
        </authorList>
    </citation>
    <scope>NUCLEOTIDE SEQUENCE [LARGE SCALE GENOMIC DNA]</scope>
    <source>
        <strain evidence="11 12">HaA2</strain>
    </source>
</reference>
<comment type="function">
    <text evidence="6 9">Catalyzes cyclization of the linear tetrapyrrole, hydroxymethylbilane, to the macrocyclic uroporphyrinogen III.</text>
</comment>
<evidence type="ECO:0000259" key="10">
    <source>
        <dbReference type="Pfam" id="PF02602"/>
    </source>
</evidence>
<keyword evidence="5 9" id="KW-0627">Porphyrin biosynthesis</keyword>
<dbReference type="SUPFAM" id="SSF69618">
    <property type="entry name" value="HemD-like"/>
    <property type="match status" value="1"/>
</dbReference>
<dbReference type="STRING" id="316058.RPB_0314"/>
<feature type="domain" description="Tetrapyrrole biosynthesis uroporphyrinogen III synthase" evidence="10">
    <location>
        <begin position="31"/>
        <end position="254"/>
    </location>
</feature>
<accession>Q2J3D5</accession>
<dbReference type="InterPro" id="IPR003754">
    <property type="entry name" value="4pyrrol_synth_uPrphyn_synth"/>
</dbReference>
<dbReference type="GO" id="GO:0006780">
    <property type="term" value="P:uroporphyrinogen III biosynthetic process"/>
    <property type="evidence" value="ECO:0007669"/>
    <property type="project" value="UniProtKB-UniRule"/>
</dbReference>
<comment type="catalytic activity">
    <reaction evidence="8 9">
        <text>hydroxymethylbilane = uroporphyrinogen III + H2O</text>
        <dbReference type="Rhea" id="RHEA:18965"/>
        <dbReference type="ChEBI" id="CHEBI:15377"/>
        <dbReference type="ChEBI" id="CHEBI:57308"/>
        <dbReference type="ChEBI" id="CHEBI:57845"/>
        <dbReference type="EC" id="4.2.1.75"/>
    </reaction>
</comment>
<gene>
    <name evidence="11" type="ordered locus">RPB_0314</name>
</gene>
<comment type="similarity">
    <text evidence="2 9">Belongs to the uroporphyrinogen-III synthase family.</text>
</comment>
<dbReference type="EMBL" id="CP000250">
    <property type="protein sequence ID" value="ABD05025.1"/>
    <property type="molecule type" value="Genomic_DNA"/>
</dbReference>
<dbReference type="EC" id="4.2.1.75" evidence="3 9"/>
<evidence type="ECO:0000256" key="9">
    <source>
        <dbReference type="RuleBase" id="RU366031"/>
    </source>
</evidence>
<dbReference type="PANTHER" id="PTHR38042:SF1">
    <property type="entry name" value="UROPORPHYRINOGEN-III SYNTHASE, CHLOROPLASTIC"/>
    <property type="match status" value="1"/>
</dbReference>
<dbReference type="AlphaFoldDB" id="Q2J3D5"/>
<dbReference type="KEGG" id="rpb:RPB_0314"/>
<evidence type="ECO:0000313" key="11">
    <source>
        <dbReference type="EMBL" id="ABD05025.1"/>
    </source>
</evidence>
<evidence type="ECO:0000256" key="4">
    <source>
        <dbReference type="ARBA" id="ARBA00023239"/>
    </source>
</evidence>
<organism evidence="11 12">
    <name type="scientific">Rhodopseudomonas palustris (strain HaA2)</name>
    <dbReference type="NCBI Taxonomy" id="316058"/>
    <lineage>
        <taxon>Bacteria</taxon>
        <taxon>Pseudomonadati</taxon>
        <taxon>Pseudomonadota</taxon>
        <taxon>Alphaproteobacteria</taxon>
        <taxon>Hyphomicrobiales</taxon>
        <taxon>Nitrobacteraceae</taxon>
        <taxon>Rhodopseudomonas</taxon>
    </lineage>
</organism>
<dbReference type="UniPathway" id="UPA00251">
    <property type="reaction ID" value="UER00320"/>
</dbReference>
<dbReference type="GO" id="GO:0004852">
    <property type="term" value="F:uroporphyrinogen-III synthase activity"/>
    <property type="evidence" value="ECO:0007669"/>
    <property type="project" value="UniProtKB-UniRule"/>
</dbReference>
<evidence type="ECO:0000256" key="5">
    <source>
        <dbReference type="ARBA" id="ARBA00023244"/>
    </source>
</evidence>
<dbReference type="eggNOG" id="COG1587">
    <property type="taxonomic scope" value="Bacteria"/>
</dbReference>
<evidence type="ECO:0000256" key="6">
    <source>
        <dbReference type="ARBA" id="ARBA00037589"/>
    </source>
</evidence>
<dbReference type="HOGENOM" id="CLU_011276_10_1_5"/>
<dbReference type="Gene3D" id="3.40.50.10090">
    <property type="match status" value="2"/>
</dbReference>
<dbReference type="Proteomes" id="UP000008809">
    <property type="component" value="Chromosome"/>
</dbReference>
<dbReference type="Pfam" id="PF02602">
    <property type="entry name" value="HEM4"/>
    <property type="match status" value="1"/>
</dbReference>
<dbReference type="PANTHER" id="PTHR38042">
    <property type="entry name" value="UROPORPHYRINOGEN-III SYNTHASE, CHLOROPLASTIC"/>
    <property type="match status" value="1"/>
</dbReference>
<evidence type="ECO:0000256" key="8">
    <source>
        <dbReference type="ARBA" id="ARBA00048617"/>
    </source>
</evidence>
<keyword evidence="4 9" id="KW-0456">Lyase</keyword>
<comment type="pathway">
    <text evidence="1 9">Porphyrin-containing compound metabolism; protoporphyrin-IX biosynthesis; coproporphyrinogen-III from 5-aminolevulinate: step 3/4.</text>
</comment>
<evidence type="ECO:0000256" key="1">
    <source>
        <dbReference type="ARBA" id="ARBA00004772"/>
    </source>
</evidence>
<evidence type="ECO:0000256" key="2">
    <source>
        <dbReference type="ARBA" id="ARBA00008133"/>
    </source>
</evidence>
<dbReference type="CDD" id="cd06578">
    <property type="entry name" value="HemD"/>
    <property type="match status" value="1"/>
</dbReference>